<organism evidence="1 2">
    <name type="scientific">Sorghum bicolor</name>
    <name type="common">Sorghum</name>
    <name type="synonym">Sorghum vulgare</name>
    <dbReference type="NCBI Taxonomy" id="4558"/>
    <lineage>
        <taxon>Eukaryota</taxon>
        <taxon>Viridiplantae</taxon>
        <taxon>Streptophyta</taxon>
        <taxon>Embryophyta</taxon>
        <taxon>Tracheophyta</taxon>
        <taxon>Spermatophyta</taxon>
        <taxon>Magnoliopsida</taxon>
        <taxon>Liliopsida</taxon>
        <taxon>Poales</taxon>
        <taxon>Poaceae</taxon>
        <taxon>PACMAD clade</taxon>
        <taxon>Panicoideae</taxon>
        <taxon>Andropogonodae</taxon>
        <taxon>Andropogoneae</taxon>
        <taxon>Sorghinae</taxon>
        <taxon>Sorghum</taxon>
    </lineage>
</organism>
<sequence length="89" mass="10087">MVKRKRHLDKQLLLSTGGDSLLHALLLRLCVCLHDSFIMSLYGILGSVTAFDKPLGCGRFTEEFIEALKSLYALSRLLRLLTLLWSPRI</sequence>
<dbReference type="Proteomes" id="UP000000768">
    <property type="component" value="Chromosome 5"/>
</dbReference>
<dbReference type="EMBL" id="CM000764">
    <property type="protein sequence ID" value="KXG28736.1"/>
    <property type="molecule type" value="Genomic_DNA"/>
</dbReference>
<gene>
    <name evidence="1" type="ORF">SORBI_3005G160000</name>
</gene>
<evidence type="ECO:0000313" key="2">
    <source>
        <dbReference type="Proteomes" id="UP000000768"/>
    </source>
</evidence>
<dbReference type="AlphaFoldDB" id="A0A1B6PST1"/>
<keyword evidence="2" id="KW-1185">Reference proteome</keyword>
<evidence type="ECO:0000313" key="1">
    <source>
        <dbReference type="EMBL" id="KXG28736.1"/>
    </source>
</evidence>
<reference evidence="1 2" key="1">
    <citation type="journal article" date="2009" name="Nature">
        <title>The Sorghum bicolor genome and the diversification of grasses.</title>
        <authorList>
            <person name="Paterson A.H."/>
            <person name="Bowers J.E."/>
            <person name="Bruggmann R."/>
            <person name="Dubchak I."/>
            <person name="Grimwood J."/>
            <person name="Gundlach H."/>
            <person name="Haberer G."/>
            <person name="Hellsten U."/>
            <person name="Mitros T."/>
            <person name="Poliakov A."/>
            <person name="Schmutz J."/>
            <person name="Spannagl M."/>
            <person name="Tang H."/>
            <person name="Wang X."/>
            <person name="Wicker T."/>
            <person name="Bharti A.K."/>
            <person name="Chapman J."/>
            <person name="Feltus F.A."/>
            <person name="Gowik U."/>
            <person name="Grigoriev I.V."/>
            <person name="Lyons E."/>
            <person name="Maher C.A."/>
            <person name="Martis M."/>
            <person name="Narechania A."/>
            <person name="Otillar R.P."/>
            <person name="Penning B.W."/>
            <person name="Salamov A.A."/>
            <person name="Wang Y."/>
            <person name="Zhang L."/>
            <person name="Carpita N.C."/>
            <person name="Freeling M."/>
            <person name="Gingle A.R."/>
            <person name="Hash C.T."/>
            <person name="Keller B."/>
            <person name="Klein P."/>
            <person name="Kresovich S."/>
            <person name="McCann M.C."/>
            <person name="Ming R."/>
            <person name="Peterson D.G."/>
            <person name="Mehboob-ur-Rahman"/>
            <person name="Ware D."/>
            <person name="Westhoff P."/>
            <person name="Mayer K.F."/>
            <person name="Messing J."/>
            <person name="Rokhsar D.S."/>
        </authorList>
    </citation>
    <scope>NUCLEOTIDE SEQUENCE [LARGE SCALE GENOMIC DNA]</scope>
    <source>
        <strain evidence="2">cv. BTx623</strain>
    </source>
</reference>
<accession>A0A1B6PST1</accession>
<name>A0A1B6PST1_SORBI</name>
<dbReference type="InParanoid" id="A0A1B6PST1"/>
<protein>
    <submittedName>
        <fullName evidence="1">Uncharacterized protein</fullName>
    </submittedName>
</protein>
<reference evidence="2" key="2">
    <citation type="journal article" date="2018" name="Plant J.">
        <title>The Sorghum bicolor reference genome: improved assembly, gene annotations, a transcriptome atlas, and signatures of genome organization.</title>
        <authorList>
            <person name="McCormick R.F."/>
            <person name="Truong S.K."/>
            <person name="Sreedasyam A."/>
            <person name="Jenkins J."/>
            <person name="Shu S."/>
            <person name="Sims D."/>
            <person name="Kennedy M."/>
            <person name="Amirebrahimi M."/>
            <person name="Weers B.D."/>
            <person name="McKinley B."/>
            <person name="Mattison A."/>
            <person name="Morishige D.T."/>
            <person name="Grimwood J."/>
            <person name="Schmutz J."/>
            <person name="Mullet J.E."/>
        </authorList>
    </citation>
    <scope>NUCLEOTIDE SEQUENCE [LARGE SCALE GENOMIC DNA]</scope>
    <source>
        <strain evidence="2">cv. BTx623</strain>
    </source>
</reference>
<dbReference type="Gramene" id="KXG28736">
    <property type="protein sequence ID" value="KXG28736"/>
    <property type="gene ID" value="SORBI_3005G160000"/>
</dbReference>
<proteinExistence type="predicted"/>